<evidence type="ECO:0000313" key="2">
    <source>
        <dbReference type="EMBL" id="KAK7330908.1"/>
    </source>
</evidence>
<gene>
    <name evidence="2" type="ORF">VNO77_25114</name>
</gene>
<proteinExistence type="predicted"/>
<organism evidence="2 3">
    <name type="scientific">Canavalia gladiata</name>
    <name type="common">Sword bean</name>
    <name type="synonym">Dolichos gladiatus</name>
    <dbReference type="NCBI Taxonomy" id="3824"/>
    <lineage>
        <taxon>Eukaryota</taxon>
        <taxon>Viridiplantae</taxon>
        <taxon>Streptophyta</taxon>
        <taxon>Embryophyta</taxon>
        <taxon>Tracheophyta</taxon>
        <taxon>Spermatophyta</taxon>
        <taxon>Magnoliopsida</taxon>
        <taxon>eudicotyledons</taxon>
        <taxon>Gunneridae</taxon>
        <taxon>Pentapetalae</taxon>
        <taxon>rosids</taxon>
        <taxon>fabids</taxon>
        <taxon>Fabales</taxon>
        <taxon>Fabaceae</taxon>
        <taxon>Papilionoideae</taxon>
        <taxon>50 kb inversion clade</taxon>
        <taxon>NPAAA clade</taxon>
        <taxon>indigoferoid/millettioid clade</taxon>
        <taxon>Phaseoleae</taxon>
        <taxon>Canavalia</taxon>
    </lineage>
</organism>
<evidence type="ECO:0000313" key="3">
    <source>
        <dbReference type="Proteomes" id="UP001367508"/>
    </source>
</evidence>
<feature type="chain" id="PRO_5042877465" evidence="1">
    <location>
        <begin position="19"/>
        <end position="121"/>
    </location>
</feature>
<comment type="caution">
    <text evidence="2">The sequence shown here is derived from an EMBL/GenBank/DDBJ whole genome shotgun (WGS) entry which is preliminary data.</text>
</comment>
<dbReference type="AlphaFoldDB" id="A0AAN9LCQ5"/>
<keyword evidence="3" id="KW-1185">Reference proteome</keyword>
<feature type="signal peptide" evidence="1">
    <location>
        <begin position="1"/>
        <end position="18"/>
    </location>
</feature>
<dbReference type="EMBL" id="JAYMYQ010000005">
    <property type="protein sequence ID" value="KAK7330908.1"/>
    <property type="molecule type" value="Genomic_DNA"/>
</dbReference>
<keyword evidence="1" id="KW-0732">Signal</keyword>
<reference evidence="2 3" key="1">
    <citation type="submission" date="2024-01" db="EMBL/GenBank/DDBJ databases">
        <title>The genomes of 5 underutilized Papilionoideae crops provide insights into root nodulation and disease resistanc.</title>
        <authorList>
            <person name="Jiang F."/>
        </authorList>
    </citation>
    <scope>NUCLEOTIDE SEQUENCE [LARGE SCALE GENOMIC DNA]</scope>
    <source>
        <strain evidence="2">LVBAO_FW01</strain>
        <tissue evidence="2">Leaves</tissue>
    </source>
</reference>
<dbReference type="Proteomes" id="UP001367508">
    <property type="component" value="Unassembled WGS sequence"/>
</dbReference>
<sequence>MTALTFFLLHVDEIFVESSSVYFGQQKPNRRISSVQVSLHISYSWSWRHHSLGVYNMKFAYNSLLEIQRHHVFIPLNTIPPRPIEVARKALDIFYRPKLLEATHISTICGSGYGQKEGYIP</sequence>
<protein>
    <submittedName>
        <fullName evidence="2">Uncharacterized protein</fullName>
    </submittedName>
</protein>
<accession>A0AAN9LCQ5</accession>
<name>A0AAN9LCQ5_CANGL</name>
<evidence type="ECO:0000256" key="1">
    <source>
        <dbReference type="SAM" id="SignalP"/>
    </source>
</evidence>